<reference evidence="1" key="1">
    <citation type="submission" date="2022-05" db="EMBL/GenBank/DDBJ databases">
        <title>Draft genome sequence of Clostridium tertium strain CP3 isolated from Peru.</title>
        <authorList>
            <person name="Hurtado R."/>
            <person name="Lima L."/>
            <person name="Sousa T."/>
            <person name="Jaiswal A.K."/>
            <person name="Tiwari S."/>
            <person name="Maturrano L."/>
            <person name="Brenig B."/>
            <person name="Azevedo V."/>
        </authorList>
    </citation>
    <scope>NUCLEOTIDE SEQUENCE</scope>
    <source>
        <strain evidence="1">CP3</strain>
    </source>
</reference>
<accession>A0A9X3XLH6</accession>
<dbReference type="EMBL" id="JAMRYU010000015">
    <property type="protein sequence ID" value="MDC4241368.1"/>
    <property type="molecule type" value="Genomic_DNA"/>
</dbReference>
<evidence type="ECO:0000313" key="1">
    <source>
        <dbReference type="EMBL" id="MDC4241368.1"/>
    </source>
</evidence>
<dbReference type="Gene3D" id="3.90.226.10">
    <property type="entry name" value="2-enoyl-CoA Hydratase, Chain A, domain 1"/>
    <property type="match status" value="1"/>
</dbReference>
<protein>
    <submittedName>
        <fullName evidence="1">S41 family peptidase</fullName>
    </submittedName>
</protein>
<dbReference type="AlphaFoldDB" id="A0A9X3XLH6"/>
<keyword evidence="2" id="KW-1185">Reference proteome</keyword>
<sequence>MSNTWEEKWFEDIDYLKENLIKRHNNLFFHISRDEFEEKINYLKSIVNNLDYDDMKVELSRIVASVKDAHTSIIFPVKKYLPFKFYWFNDEIYIIKTTEKYKNLLYKKVSSIENISIYKIIEELKEIISYENEFLFKEQSMKYIQAADVLYGLLLIDSVDKVKIKVNDFECNAETVSLEELIYTEEYKLPIYAKNEFENFWYEHLIDSKEIYIKYNSCREDGDIKLSQKINDVVEYINKNSIERLTLDLSDNLGGDSRLIRPLIDFIKTSNYINKRENLKVIIGRRTFSSALLNVYEFINETNAKLVGEPSGGKPNCYGEILKFELPNSKFIVTYSTKYYNLIDDDSVMALYPEEIVYRKIEDYIK</sequence>
<name>A0A9X3XLH6_9CLOT</name>
<dbReference type="SUPFAM" id="SSF52096">
    <property type="entry name" value="ClpP/crotonase"/>
    <property type="match status" value="1"/>
</dbReference>
<evidence type="ECO:0000313" key="2">
    <source>
        <dbReference type="Proteomes" id="UP001141183"/>
    </source>
</evidence>
<comment type="caution">
    <text evidence="1">The sequence shown here is derived from an EMBL/GenBank/DDBJ whole genome shotgun (WGS) entry which is preliminary data.</text>
</comment>
<proteinExistence type="predicted"/>
<gene>
    <name evidence="1" type="ORF">NE398_14520</name>
</gene>
<dbReference type="InterPro" id="IPR029045">
    <property type="entry name" value="ClpP/crotonase-like_dom_sf"/>
</dbReference>
<organism evidence="1 2">
    <name type="scientific">Clostridium tertium</name>
    <dbReference type="NCBI Taxonomy" id="1559"/>
    <lineage>
        <taxon>Bacteria</taxon>
        <taxon>Bacillati</taxon>
        <taxon>Bacillota</taxon>
        <taxon>Clostridia</taxon>
        <taxon>Eubacteriales</taxon>
        <taxon>Clostridiaceae</taxon>
        <taxon>Clostridium</taxon>
    </lineage>
</organism>
<dbReference type="RefSeq" id="WP_272470538.1">
    <property type="nucleotide sequence ID" value="NZ_JAMRYU010000015.1"/>
</dbReference>
<dbReference type="Proteomes" id="UP001141183">
    <property type="component" value="Unassembled WGS sequence"/>
</dbReference>